<evidence type="ECO:0000256" key="3">
    <source>
        <dbReference type="PROSITE-ProRule" id="PRU00176"/>
    </source>
</evidence>
<feature type="domain" description="RRM" evidence="5">
    <location>
        <begin position="29"/>
        <end position="111"/>
    </location>
</feature>
<feature type="non-terminal residue" evidence="6">
    <location>
        <position position="1"/>
    </location>
</feature>
<dbReference type="GO" id="GO:0000398">
    <property type="term" value="P:mRNA splicing, via spliceosome"/>
    <property type="evidence" value="ECO:0007669"/>
    <property type="project" value="TreeGrafter"/>
</dbReference>
<feature type="compositionally biased region" description="Gly residues" evidence="4">
    <location>
        <begin position="221"/>
        <end position="231"/>
    </location>
</feature>
<name>A0A815RUQ2_9BILA</name>
<dbReference type="AlphaFoldDB" id="A0A815RUQ2"/>
<dbReference type="SMART" id="SM00360">
    <property type="entry name" value="RRM"/>
    <property type="match status" value="2"/>
</dbReference>
<feature type="compositionally biased region" description="Low complexity" evidence="4">
    <location>
        <begin position="248"/>
        <end position="266"/>
    </location>
</feature>
<keyword evidence="2 3" id="KW-0694">RNA-binding</keyword>
<dbReference type="InterPro" id="IPR000504">
    <property type="entry name" value="RRM_dom"/>
</dbReference>
<evidence type="ECO:0000313" key="6">
    <source>
        <dbReference type="EMBL" id="CAF1483052.1"/>
    </source>
</evidence>
<evidence type="ECO:0000256" key="1">
    <source>
        <dbReference type="ARBA" id="ARBA00022737"/>
    </source>
</evidence>
<dbReference type="Proteomes" id="UP000663845">
    <property type="component" value="Unassembled WGS sequence"/>
</dbReference>
<reference evidence="6" key="1">
    <citation type="submission" date="2021-02" db="EMBL/GenBank/DDBJ databases">
        <authorList>
            <person name="Nowell W R."/>
        </authorList>
    </citation>
    <scope>NUCLEOTIDE SEQUENCE</scope>
</reference>
<dbReference type="PROSITE" id="PS50102">
    <property type="entry name" value="RRM"/>
    <property type="match status" value="2"/>
</dbReference>
<dbReference type="Gene3D" id="3.30.70.330">
    <property type="match status" value="2"/>
</dbReference>
<dbReference type="Pfam" id="PF00076">
    <property type="entry name" value="RRM_1"/>
    <property type="match status" value="2"/>
</dbReference>
<evidence type="ECO:0000313" key="7">
    <source>
        <dbReference type="Proteomes" id="UP000663845"/>
    </source>
</evidence>
<dbReference type="GO" id="GO:0003730">
    <property type="term" value="F:mRNA 3'-UTR binding"/>
    <property type="evidence" value="ECO:0007669"/>
    <property type="project" value="TreeGrafter"/>
</dbReference>
<dbReference type="PANTHER" id="PTHR48026:SF14">
    <property type="entry name" value="HETEROGENEOUS NUCLEAR RIBONUCLEOPROTEIN A1"/>
    <property type="match status" value="1"/>
</dbReference>
<evidence type="ECO:0000259" key="5">
    <source>
        <dbReference type="PROSITE" id="PS50102"/>
    </source>
</evidence>
<feature type="compositionally biased region" description="Gly residues" evidence="4">
    <location>
        <begin position="292"/>
        <end position="325"/>
    </location>
</feature>
<organism evidence="6 7">
    <name type="scientific">Adineta steineri</name>
    <dbReference type="NCBI Taxonomy" id="433720"/>
    <lineage>
        <taxon>Eukaryota</taxon>
        <taxon>Metazoa</taxon>
        <taxon>Spiralia</taxon>
        <taxon>Gnathifera</taxon>
        <taxon>Rotifera</taxon>
        <taxon>Eurotatoria</taxon>
        <taxon>Bdelloidea</taxon>
        <taxon>Adinetida</taxon>
        <taxon>Adinetidae</taxon>
        <taxon>Adineta</taxon>
    </lineage>
</organism>
<dbReference type="PANTHER" id="PTHR48026">
    <property type="entry name" value="HOMOLOGOUS TO DROSOPHILA SQD (SQUID) PROTEIN"/>
    <property type="match status" value="1"/>
</dbReference>
<protein>
    <recommendedName>
        <fullName evidence="5">RRM domain-containing protein</fullName>
    </recommendedName>
</protein>
<dbReference type="GO" id="GO:0071013">
    <property type="term" value="C:catalytic step 2 spliceosome"/>
    <property type="evidence" value="ECO:0007669"/>
    <property type="project" value="TreeGrafter"/>
</dbReference>
<accession>A0A815RUQ2</accession>
<dbReference type="InterPro" id="IPR035979">
    <property type="entry name" value="RBD_domain_sf"/>
</dbReference>
<gene>
    <name evidence="6" type="ORF">JYZ213_LOCUS42484</name>
</gene>
<dbReference type="EMBL" id="CAJNOG010001980">
    <property type="protein sequence ID" value="CAF1483052.1"/>
    <property type="molecule type" value="Genomic_DNA"/>
</dbReference>
<feature type="domain" description="RRM" evidence="5">
    <location>
        <begin position="119"/>
        <end position="195"/>
    </location>
</feature>
<comment type="caution">
    <text evidence="6">The sequence shown here is derived from an EMBL/GenBank/DDBJ whole genome shotgun (WGS) entry which is preliminary data.</text>
</comment>
<proteinExistence type="predicted"/>
<evidence type="ECO:0000256" key="2">
    <source>
        <dbReference type="ARBA" id="ARBA00022884"/>
    </source>
</evidence>
<keyword evidence="1" id="KW-0677">Repeat</keyword>
<dbReference type="FunFam" id="3.30.70.330:FF:000040">
    <property type="entry name" value="Heterogeneous nuclear ribonucleoprotein A2/B1"/>
    <property type="match status" value="1"/>
</dbReference>
<dbReference type="SUPFAM" id="SSF54928">
    <property type="entry name" value="RNA-binding domain, RBD"/>
    <property type="match status" value="2"/>
</dbReference>
<evidence type="ECO:0000256" key="4">
    <source>
        <dbReference type="SAM" id="MobiDB-lite"/>
    </source>
</evidence>
<dbReference type="InterPro" id="IPR012677">
    <property type="entry name" value="Nucleotide-bd_a/b_plait_sf"/>
</dbReference>
<sequence length="331" mass="36244">VYSSIFLPIMADIEPTKQINQELEPEQKRKVFIGSLSYNIDENAFREYWTKFGAVIEATILRDRDGHSRGFGFVTFADSLSVDAVMQARPHTLDNRVVEPKRAVPREETHKPNMQLSVKKLYLGGVKEPITENDLKEYFSKFGAITDVVVMKDREGQYRGYGFVEFDDYDPVDKVILEKNHTVCGRQLDVQKAQSRDASQRPSGNMRARQGPPPMSRSNYNGGGGGGGGGYNNNNNYQQDNLNGPGPFGQMQNNNYNGYGQNFNDGNGNGNWTSFGQGYGQESVGGPMRRGNMGGGRGYAPYNGRGGGGGGRGRGGGGGHRGGGPSWTAWD</sequence>
<feature type="region of interest" description="Disordered" evidence="4">
    <location>
        <begin position="187"/>
        <end position="331"/>
    </location>
</feature>